<dbReference type="InterPro" id="IPR001279">
    <property type="entry name" value="Metallo-B-lactamas"/>
</dbReference>
<dbReference type="Pfam" id="PF12706">
    <property type="entry name" value="Lactamase_B_2"/>
    <property type="match status" value="1"/>
</dbReference>
<dbReference type="PANTHER" id="PTHR15032:SF4">
    <property type="entry name" value="N-ACYL-PHOSPHATIDYLETHANOLAMINE-HYDROLYZING PHOSPHOLIPASE D"/>
    <property type="match status" value="1"/>
</dbReference>
<dbReference type="PANTHER" id="PTHR15032">
    <property type="entry name" value="N-ACYL-PHOSPHATIDYLETHANOLAMINE-HYDROLYZING PHOSPHOLIPASE D"/>
    <property type="match status" value="1"/>
</dbReference>
<reference evidence="3" key="1">
    <citation type="journal article" date="2019" name="Int. J. Syst. Evol. Microbiol.">
        <title>The Global Catalogue of Microorganisms (GCM) 10K type strain sequencing project: providing services to taxonomists for standard genome sequencing and annotation.</title>
        <authorList>
            <consortium name="The Broad Institute Genomics Platform"/>
            <consortium name="The Broad Institute Genome Sequencing Center for Infectious Disease"/>
            <person name="Wu L."/>
            <person name="Ma J."/>
        </authorList>
    </citation>
    <scope>NUCLEOTIDE SEQUENCE [LARGE SCALE GENOMIC DNA]</scope>
    <source>
        <strain evidence="3">JCM 16603</strain>
    </source>
</reference>
<organism evidence="2 3">
    <name type="scientific">Sphingomonas humi</name>
    <dbReference type="NCBI Taxonomy" id="335630"/>
    <lineage>
        <taxon>Bacteria</taxon>
        <taxon>Pseudomonadati</taxon>
        <taxon>Pseudomonadota</taxon>
        <taxon>Alphaproteobacteria</taxon>
        <taxon>Sphingomonadales</taxon>
        <taxon>Sphingomonadaceae</taxon>
        <taxon>Sphingomonas</taxon>
    </lineage>
</organism>
<protein>
    <submittedName>
        <fullName evidence="2">MBL fold metallo-hydrolase</fullName>
    </submittedName>
</protein>
<dbReference type="RefSeq" id="WP_344708715.1">
    <property type="nucleotide sequence ID" value="NZ_BAAAZD010000001.1"/>
</dbReference>
<evidence type="ECO:0000313" key="2">
    <source>
        <dbReference type="EMBL" id="GAA3999200.1"/>
    </source>
</evidence>
<sequence>MKGAETLRNPYYDGPPSDHYDGLRFFNPSNSARDKGFGDILRWQLNGKKARWPTRVAVTLARPAPRVEALRVTMVGHATLLVQMHGLNILTDPVWARRASPFSFAGPKRVTEPGIGFDDLPAIDAVLLSHNHYDHCDLGTLAKLCARHDPLIVTPLGNDTLVRSAVPKARLHAGDWGDSLPLGTGMRVEIVPANHWSSRGTRDRRMALWSGFVLQAGGRTLYFAGDTGFGGGAIFAAIAKRFGPVDIALIPIGAYAPEWFMKDQHCNPEDAVRIMLAIEARQAIGIHWGTFQLTDEAREEPAERLRAELKRRDIAAERFVPGVPGEAYDG</sequence>
<comment type="caution">
    <text evidence="2">The sequence shown here is derived from an EMBL/GenBank/DDBJ whole genome shotgun (WGS) entry which is preliminary data.</text>
</comment>
<evidence type="ECO:0000259" key="1">
    <source>
        <dbReference type="Pfam" id="PF12706"/>
    </source>
</evidence>
<dbReference type="Proteomes" id="UP001501310">
    <property type="component" value="Unassembled WGS sequence"/>
</dbReference>
<dbReference type="PIRSF" id="PIRSF038896">
    <property type="entry name" value="NAPE-PLD"/>
    <property type="match status" value="1"/>
</dbReference>
<dbReference type="InterPro" id="IPR036866">
    <property type="entry name" value="RibonucZ/Hydroxyglut_hydro"/>
</dbReference>
<dbReference type="EMBL" id="BAAAZD010000001">
    <property type="protein sequence ID" value="GAA3999200.1"/>
    <property type="molecule type" value="Genomic_DNA"/>
</dbReference>
<dbReference type="SUPFAM" id="SSF56281">
    <property type="entry name" value="Metallo-hydrolase/oxidoreductase"/>
    <property type="match status" value="1"/>
</dbReference>
<accession>A0ABP7RLF5</accession>
<evidence type="ECO:0000313" key="3">
    <source>
        <dbReference type="Proteomes" id="UP001501310"/>
    </source>
</evidence>
<proteinExistence type="predicted"/>
<gene>
    <name evidence="2" type="ORF">GCM10022211_06380</name>
</gene>
<dbReference type="InterPro" id="IPR024884">
    <property type="entry name" value="NAPE-PLD"/>
</dbReference>
<dbReference type="Gene3D" id="3.60.15.10">
    <property type="entry name" value="Ribonuclease Z/Hydroxyacylglutathione hydrolase-like"/>
    <property type="match status" value="1"/>
</dbReference>
<feature type="domain" description="Metallo-beta-lactamase" evidence="1">
    <location>
        <begin position="88"/>
        <end position="288"/>
    </location>
</feature>
<name>A0ABP7RLF5_9SPHN</name>
<keyword evidence="3" id="KW-1185">Reference proteome</keyword>